<sequence length="69" mass="7611">MSEEDIAAKRFWTLQAVRACALAVCFAGILILADLVALPAFVGGILLVLGALEFFFLPWFLVKQWKKLG</sequence>
<keyword evidence="3" id="KW-1185">Reference proteome</keyword>
<keyword evidence="1" id="KW-0812">Transmembrane</keyword>
<dbReference type="Proteomes" id="UP000824280">
    <property type="component" value="Chromosome"/>
</dbReference>
<gene>
    <name evidence="2" type="ORF">K3166_09490</name>
</gene>
<dbReference type="RefSeq" id="WP_221422017.1">
    <property type="nucleotide sequence ID" value="NZ_CP081297.1"/>
</dbReference>
<feature type="transmembrane region" description="Helical" evidence="1">
    <location>
        <begin position="12"/>
        <end position="32"/>
    </location>
</feature>
<feature type="transmembrane region" description="Helical" evidence="1">
    <location>
        <begin position="38"/>
        <end position="62"/>
    </location>
</feature>
<proteinExistence type="predicted"/>
<evidence type="ECO:0000313" key="3">
    <source>
        <dbReference type="Proteomes" id="UP000824280"/>
    </source>
</evidence>
<evidence type="ECO:0000313" key="2">
    <source>
        <dbReference type="EMBL" id="QZD86473.1"/>
    </source>
</evidence>
<name>A0ABX8ZFG3_9SPHN</name>
<evidence type="ECO:0008006" key="4">
    <source>
        <dbReference type="Google" id="ProtNLM"/>
    </source>
</evidence>
<evidence type="ECO:0000256" key="1">
    <source>
        <dbReference type="SAM" id="Phobius"/>
    </source>
</evidence>
<dbReference type="EMBL" id="CP081297">
    <property type="protein sequence ID" value="QZD86473.1"/>
    <property type="molecule type" value="Genomic_DNA"/>
</dbReference>
<keyword evidence="1" id="KW-0472">Membrane</keyword>
<protein>
    <recommendedName>
        <fullName evidence="4">DUF2892 domain-containing protein</fullName>
    </recommendedName>
</protein>
<organism evidence="2 3">
    <name type="scientific">Qipengyuania psychrotolerans</name>
    <dbReference type="NCBI Taxonomy" id="2867238"/>
    <lineage>
        <taxon>Bacteria</taxon>
        <taxon>Pseudomonadati</taxon>
        <taxon>Pseudomonadota</taxon>
        <taxon>Alphaproteobacteria</taxon>
        <taxon>Sphingomonadales</taxon>
        <taxon>Erythrobacteraceae</taxon>
        <taxon>Qipengyuania</taxon>
    </lineage>
</organism>
<keyword evidence="1" id="KW-1133">Transmembrane helix</keyword>
<accession>A0ABX8ZFG3</accession>
<reference evidence="2 3" key="1">
    <citation type="submission" date="2021-08" db="EMBL/GenBank/DDBJ databases">
        <title>Comparative Genomics Analysis of the Genus Qipengyuania Reveals Extensive Genetic Diversity and Metabolic Versatility, Including the Description of Fifteen Novel Species.</title>
        <authorList>
            <person name="Liu Y."/>
        </authorList>
    </citation>
    <scope>NUCLEOTIDE SEQUENCE [LARGE SCALE GENOMIC DNA]</scope>
    <source>
        <strain evidence="2 3">1XM2-8</strain>
    </source>
</reference>